<keyword evidence="3" id="KW-1185">Reference proteome</keyword>
<name>A0A3D9KYM7_MARFU</name>
<gene>
    <name evidence="2" type="ORF">C7460_11912</name>
</gene>
<dbReference type="Gene3D" id="3.40.390.10">
    <property type="entry name" value="Collagenase (Catalytic Domain)"/>
    <property type="match status" value="1"/>
</dbReference>
<proteinExistence type="predicted"/>
<dbReference type="InterPro" id="IPR024653">
    <property type="entry name" value="Peptidase_M10/M27/M57"/>
</dbReference>
<comment type="caution">
    <text evidence="2">The sequence shown here is derived from an EMBL/GenBank/DDBJ whole genome shotgun (WGS) entry which is preliminary data.</text>
</comment>
<organism evidence="2 3">
    <name type="scientific">Marinoscillum furvescens DSM 4134</name>
    <dbReference type="NCBI Taxonomy" id="1122208"/>
    <lineage>
        <taxon>Bacteria</taxon>
        <taxon>Pseudomonadati</taxon>
        <taxon>Bacteroidota</taxon>
        <taxon>Cytophagia</taxon>
        <taxon>Cytophagales</taxon>
        <taxon>Reichenbachiellaceae</taxon>
        <taxon>Marinoscillum</taxon>
    </lineage>
</organism>
<feature type="signal peptide" evidence="1">
    <location>
        <begin position="1"/>
        <end position="26"/>
    </location>
</feature>
<dbReference type="RefSeq" id="WP_245986434.1">
    <property type="nucleotide sequence ID" value="NZ_QREG01000019.1"/>
</dbReference>
<dbReference type="Proteomes" id="UP000256779">
    <property type="component" value="Unassembled WGS sequence"/>
</dbReference>
<dbReference type="PROSITE" id="PS51257">
    <property type="entry name" value="PROKAR_LIPOPROTEIN"/>
    <property type="match status" value="1"/>
</dbReference>
<evidence type="ECO:0000313" key="3">
    <source>
        <dbReference type="Proteomes" id="UP000256779"/>
    </source>
</evidence>
<dbReference type="GO" id="GO:0008237">
    <property type="term" value="F:metallopeptidase activity"/>
    <property type="evidence" value="ECO:0007669"/>
    <property type="project" value="InterPro"/>
</dbReference>
<evidence type="ECO:0000256" key="1">
    <source>
        <dbReference type="SAM" id="SignalP"/>
    </source>
</evidence>
<dbReference type="Pfam" id="PF12388">
    <property type="entry name" value="Peptidase_M57"/>
    <property type="match status" value="1"/>
</dbReference>
<accession>A0A3D9KYM7</accession>
<dbReference type="InterPro" id="IPR024079">
    <property type="entry name" value="MetalloPept_cat_dom_sf"/>
</dbReference>
<feature type="chain" id="PRO_5017611679" evidence="1">
    <location>
        <begin position="27"/>
        <end position="282"/>
    </location>
</feature>
<dbReference type="AlphaFoldDB" id="A0A3D9KYM7"/>
<reference evidence="2 3" key="1">
    <citation type="submission" date="2018-07" db="EMBL/GenBank/DDBJ databases">
        <title>Genomic Encyclopedia of Type Strains, Phase IV (KMG-IV): sequencing the most valuable type-strain genomes for metagenomic binning, comparative biology and taxonomic classification.</title>
        <authorList>
            <person name="Goeker M."/>
        </authorList>
    </citation>
    <scope>NUCLEOTIDE SEQUENCE [LARGE SCALE GENOMIC DNA]</scope>
    <source>
        <strain evidence="2 3">DSM 4134</strain>
    </source>
</reference>
<protein>
    <submittedName>
        <fullName evidence="2">Dual-action HEIGH metallo-peptidase</fullName>
    </submittedName>
</protein>
<dbReference type="SUPFAM" id="SSF55486">
    <property type="entry name" value="Metalloproteases ('zincins'), catalytic domain"/>
    <property type="match status" value="1"/>
</dbReference>
<keyword evidence="1" id="KW-0732">Signal</keyword>
<dbReference type="EMBL" id="QREG01000019">
    <property type="protein sequence ID" value="RED94901.1"/>
    <property type="molecule type" value="Genomic_DNA"/>
</dbReference>
<sequence length="282" mass="30054">MLKLRISLMGAIALLASAVLMSSCNTEDTLEPTSNEVPAEVKANFKELGFDVSDIELVSQVNPFTKETSTGYLLEGDILITPDLMESMLASELHHEGPCGEQYRTTNLVSAPQTIDVIGYTGGSYALDGTMQTALQWAVNNYNALNTGLTFNLTYGTNYGNKDIVVYRTSGGGGGSAGFPSGGKPYKWVQIYSGTSSYGTNVVEHVITHEIGHCLGLRHTDYFNRSLSCGSGGNEGSGGVGAHHIPGTPTGYDANSIMLSCFSSGEDGEFGSYDRTALEYLY</sequence>
<evidence type="ECO:0000313" key="2">
    <source>
        <dbReference type="EMBL" id="RED94901.1"/>
    </source>
</evidence>